<proteinExistence type="inferred from homology"/>
<evidence type="ECO:0000256" key="1">
    <source>
        <dbReference type="ARBA" id="ARBA00005652"/>
    </source>
</evidence>
<evidence type="ECO:0000256" key="2">
    <source>
        <dbReference type="ARBA" id="ARBA00023277"/>
    </source>
</evidence>
<dbReference type="InterPro" id="IPR001554">
    <property type="entry name" value="Glyco_hydro_14"/>
</dbReference>
<evidence type="ECO:0000256" key="4">
    <source>
        <dbReference type="PIRSR" id="PIRSR601554-1"/>
    </source>
</evidence>
<dbReference type="GO" id="GO:0000272">
    <property type="term" value="P:polysaccharide catabolic process"/>
    <property type="evidence" value="ECO:0007669"/>
    <property type="project" value="UniProtKB-KW"/>
</dbReference>
<feature type="active site" description="Proton donor" evidence="4">
    <location>
        <position position="242"/>
    </location>
</feature>
<comment type="similarity">
    <text evidence="1 5">Belongs to the glycosyl hydrolase 14 family.</text>
</comment>
<feature type="region of interest" description="Disordered" evidence="6">
    <location>
        <begin position="523"/>
        <end position="545"/>
    </location>
</feature>
<accession>A0AAV5DCR6</accession>
<reference evidence="7" key="2">
    <citation type="submission" date="2021-12" db="EMBL/GenBank/DDBJ databases">
        <title>Resequencing data analysis of finger millet.</title>
        <authorList>
            <person name="Hatakeyama M."/>
            <person name="Aluri S."/>
            <person name="Balachadran M.T."/>
            <person name="Sivarajan S.R."/>
            <person name="Poveda L."/>
            <person name="Shimizu-Inatsugi R."/>
            <person name="Schlapbach R."/>
            <person name="Sreeman S.M."/>
            <person name="Shimizu K.K."/>
        </authorList>
    </citation>
    <scope>NUCLEOTIDE SEQUENCE</scope>
</reference>
<dbReference type="GO" id="GO:0016161">
    <property type="term" value="F:beta-amylase activity"/>
    <property type="evidence" value="ECO:0007669"/>
    <property type="project" value="UniProtKB-EC"/>
</dbReference>
<dbReference type="SUPFAM" id="SSF51445">
    <property type="entry name" value="(Trans)glycosidases"/>
    <property type="match status" value="1"/>
</dbReference>
<feature type="compositionally biased region" description="Basic and acidic residues" evidence="6">
    <location>
        <begin position="533"/>
        <end position="545"/>
    </location>
</feature>
<keyword evidence="8" id="KW-1185">Reference proteome</keyword>
<dbReference type="EMBL" id="BQKI01000015">
    <property type="protein sequence ID" value="GJN07887.1"/>
    <property type="molecule type" value="Genomic_DNA"/>
</dbReference>
<dbReference type="Pfam" id="PF01373">
    <property type="entry name" value="Glyco_hydro_14"/>
    <property type="match status" value="1"/>
</dbReference>
<evidence type="ECO:0000256" key="6">
    <source>
        <dbReference type="SAM" id="MobiDB-lite"/>
    </source>
</evidence>
<protein>
    <recommendedName>
        <fullName evidence="5">Beta-amylase</fullName>
        <ecNumber evidence="5">3.2.1.2</ecNumber>
    </recommendedName>
</protein>
<dbReference type="PANTHER" id="PTHR31352">
    <property type="entry name" value="BETA-AMYLASE 1, CHLOROPLASTIC"/>
    <property type="match status" value="1"/>
</dbReference>
<evidence type="ECO:0000313" key="8">
    <source>
        <dbReference type="Proteomes" id="UP001054889"/>
    </source>
</evidence>
<evidence type="ECO:0000256" key="3">
    <source>
        <dbReference type="ARBA" id="ARBA00023326"/>
    </source>
</evidence>
<keyword evidence="2 5" id="KW-0119">Carbohydrate metabolism</keyword>
<sequence>MEAVLMQRAAAAWSLCAGKAASLVGHGQRPGVVRLGVAQRAAAGTGSVRARMGPVRAHVSEERSTEEAAVGEYEDEDAVSAVMSLFVGLPEDVVCPDGRAVSRPRAVRAALRALKLLGVDGVELPVSWAVAQQAGEHAFEWAGYLAAAGMVRDAGLGLRVSLRTDGPALPAWAADPDALVADREGNRREGCLSFAVDELPVLGGKSPVEAYEALFRCFGDAFADFMGPTVTDVTVSLGPNGELRYPSYPPGSGADTNAYAGAGEFQCYDKHALASLKRHAESSGQPLWGLSGPHDGPRYDDEAPDSSAFFRSPGGSWNTAYGEFFLSWYAGELLAHGDRVLAAASRAFAGKPVQLSAKVPLLLPHGSRAAEATAGFHGGYGPVAEMFARHGCTVIASGSSPVVEVEEVLARVKGACAEHGARLALESAPLAVARDGDAGAWAKLVSGDERTAPCQFTYQRMGARSLGARTMRRLAACLSIVQHLQSSSPPYAHDMRLSKQRSPPKWEGAKHLDREVVVVHTEEPTLSQDPIEPSDRERVVRTCAT</sequence>
<dbReference type="Proteomes" id="UP001054889">
    <property type="component" value="Unassembled WGS sequence"/>
</dbReference>
<dbReference type="EC" id="3.2.1.2" evidence="5"/>
<dbReference type="InterPro" id="IPR017853">
    <property type="entry name" value="GH"/>
</dbReference>
<feature type="active site" description="Proton acceptor" evidence="4">
    <location>
        <position position="426"/>
    </location>
</feature>
<dbReference type="PRINTS" id="PR00750">
    <property type="entry name" value="BETAAMYLASE"/>
</dbReference>
<keyword evidence="3 5" id="KW-0624">Polysaccharide degradation</keyword>
<dbReference type="AlphaFoldDB" id="A0AAV5DCR6"/>
<gene>
    <name evidence="7" type="primary">ga25757</name>
    <name evidence="7" type="ORF">PR202_ga25757</name>
</gene>
<evidence type="ECO:0000313" key="7">
    <source>
        <dbReference type="EMBL" id="GJN07887.1"/>
    </source>
</evidence>
<keyword evidence="5" id="KW-0378">Hydrolase</keyword>
<name>A0AAV5DCR6_ELECO</name>
<keyword evidence="5" id="KW-0326">Glycosidase</keyword>
<dbReference type="Gene3D" id="3.20.20.80">
    <property type="entry name" value="Glycosidases"/>
    <property type="match status" value="1"/>
</dbReference>
<feature type="region of interest" description="Disordered" evidence="6">
    <location>
        <begin position="490"/>
        <end position="509"/>
    </location>
</feature>
<comment type="caution">
    <text evidence="7">The sequence shown here is derived from an EMBL/GenBank/DDBJ whole genome shotgun (WGS) entry which is preliminary data.</text>
</comment>
<organism evidence="7 8">
    <name type="scientific">Eleusine coracana subsp. coracana</name>
    <dbReference type="NCBI Taxonomy" id="191504"/>
    <lineage>
        <taxon>Eukaryota</taxon>
        <taxon>Viridiplantae</taxon>
        <taxon>Streptophyta</taxon>
        <taxon>Embryophyta</taxon>
        <taxon>Tracheophyta</taxon>
        <taxon>Spermatophyta</taxon>
        <taxon>Magnoliopsida</taxon>
        <taxon>Liliopsida</taxon>
        <taxon>Poales</taxon>
        <taxon>Poaceae</taxon>
        <taxon>PACMAD clade</taxon>
        <taxon>Chloridoideae</taxon>
        <taxon>Cynodonteae</taxon>
        <taxon>Eleusininae</taxon>
        <taxon>Eleusine</taxon>
    </lineage>
</organism>
<evidence type="ECO:0000256" key="5">
    <source>
        <dbReference type="RuleBase" id="RU000509"/>
    </source>
</evidence>
<reference evidence="7" key="1">
    <citation type="journal article" date="2018" name="DNA Res.">
        <title>Multiple hybrid de novo genome assembly of finger millet, an orphan allotetraploid crop.</title>
        <authorList>
            <person name="Hatakeyama M."/>
            <person name="Aluri S."/>
            <person name="Balachadran M.T."/>
            <person name="Sivarajan S.R."/>
            <person name="Patrignani A."/>
            <person name="Gruter S."/>
            <person name="Poveda L."/>
            <person name="Shimizu-Inatsugi R."/>
            <person name="Baeten J."/>
            <person name="Francoijs K.J."/>
            <person name="Nataraja K.N."/>
            <person name="Reddy Y.A.N."/>
            <person name="Phadnis S."/>
            <person name="Ravikumar R.L."/>
            <person name="Schlapbach R."/>
            <person name="Sreeman S.M."/>
            <person name="Shimizu K.K."/>
        </authorList>
    </citation>
    <scope>NUCLEOTIDE SEQUENCE</scope>
</reference>
<comment type="catalytic activity">
    <reaction evidence="5">
        <text>Hydrolysis of (1-&gt;4)-alpha-D-glucosidic linkages in polysaccharides so as to remove successive maltose units from the non-reducing ends of the chains.</text>
        <dbReference type="EC" id="3.2.1.2"/>
    </reaction>
</comment>
<dbReference type="PANTHER" id="PTHR31352:SF32">
    <property type="entry name" value="BETA-AMYLASE"/>
    <property type="match status" value="1"/>
</dbReference>